<dbReference type="Pfam" id="PF07608">
    <property type="entry name" value="DUF1571"/>
    <property type="match status" value="1"/>
</dbReference>
<name>A0A517NPU4_9BACT</name>
<gene>
    <name evidence="1" type="ORF">K239x_10900</name>
</gene>
<dbReference type="EMBL" id="CP036526">
    <property type="protein sequence ID" value="QDT09145.1"/>
    <property type="molecule type" value="Genomic_DNA"/>
</dbReference>
<protein>
    <recommendedName>
        <fullName evidence="3">DUF1571 domain-containing protein</fullName>
    </recommendedName>
</protein>
<sequence length="277" mass="30815">MIVGGYLAVRLQRGTSVASTTGAPTDLSATSMTTDQATMSDVLDTAIAARQHISSSLNDYTATFVKQEADSNGVLGEETVIEMKIQTRLRNETDDAPMRVYLKFVKPEANQGREVLWGEDLYDGKMGVHEVGFLVGLKSAWIDPNGMLAMQGQRYPISEIGLTKLVEKLIERGEVDRTNPDVRVKILYEHEIDGTPAHLIQVHRAKPSGDKEEDFSLAEISIDPVRQVILQYRSFGWPANESDPPPLQESYTYKNLKTNVGLTEADFDYKNPAYTFP</sequence>
<accession>A0A517NPU4</accession>
<keyword evidence="2" id="KW-1185">Reference proteome</keyword>
<organism evidence="1 2">
    <name type="scientific">Stieleria marina</name>
    <dbReference type="NCBI Taxonomy" id="1930275"/>
    <lineage>
        <taxon>Bacteria</taxon>
        <taxon>Pseudomonadati</taxon>
        <taxon>Planctomycetota</taxon>
        <taxon>Planctomycetia</taxon>
        <taxon>Pirellulales</taxon>
        <taxon>Pirellulaceae</taxon>
        <taxon>Stieleria</taxon>
    </lineage>
</organism>
<evidence type="ECO:0000313" key="2">
    <source>
        <dbReference type="Proteomes" id="UP000319817"/>
    </source>
</evidence>
<dbReference type="AlphaFoldDB" id="A0A517NPU4"/>
<dbReference type="InterPro" id="IPR011465">
    <property type="entry name" value="DUF1571"/>
</dbReference>
<evidence type="ECO:0008006" key="3">
    <source>
        <dbReference type="Google" id="ProtNLM"/>
    </source>
</evidence>
<reference evidence="1 2" key="1">
    <citation type="submission" date="2019-02" db="EMBL/GenBank/DDBJ databases">
        <title>Deep-cultivation of Planctomycetes and their phenomic and genomic characterization uncovers novel biology.</title>
        <authorList>
            <person name="Wiegand S."/>
            <person name="Jogler M."/>
            <person name="Boedeker C."/>
            <person name="Pinto D."/>
            <person name="Vollmers J."/>
            <person name="Rivas-Marin E."/>
            <person name="Kohn T."/>
            <person name="Peeters S.H."/>
            <person name="Heuer A."/>
            <person name="Rast P."/>
            <person name="Oberbeckmann S."/>
            <person name="Bunk B."/>
            <person name="Jeske O."/>
            <person name="Meyerdierks A."/>
            <person name="Storesund J.E."/>
            <person name="Kallscheuer N."/>
            <person name="Luecker S."/>
            <person name="Lage O.M."/>
            <person name="Pohl T."/>
            <person name="Merkel B.J."/>
            <person name="Hornburger P."/>
            <person name="Mueller R.-W."/>
            <person name="Bruemmer F."/>
            <person name="Labrenz M."/>
            <person name="Spormann A.M."/>
            <person name="Op den Camp H."/>
            <person name="Overmann J."/>
            <person name="Amann R."/>
            <person name="Jetten M.S.M."/>
            <person name="Mascher T."/>
            <person name="Medema M.H."/>
            <person name="Devos D.P."/>
            <person name="Kaster A.-K."/>
            <person name="Ovreas L."/>
            <person name="Rohde M."/>
            <person name="Galperin M.Y."/>
            <person name="Jogler C."/>
        </authorList>
    </citation>
    <scope>NUCLEOTIDE SEQUENCE [LARGE SCALE GENOMIC DNA]</scope>
    <source>
        <strain evidence="1 2">K23_9</strain>
    </source>
</reference>
<evidence type="ECO:0000313" key="1">
    <source>
        <dbReference type="EMBL" id="QDT09145.1"/>
    </source>
</evidence>
<dbReference type="Proteomes" id="UP000319817">
    <property type="component" value="Chromosome"/>
</dbReference>
<proteinExistence type="predicted"/>